<dbReference type="AlphaFoldDB" id="A0A4Y8U0J2"/>
<protein>
    <submittedName>
        <fullName evidence="2">Uncharacterized protein</fullName>
    </submittedName>
</protein>
<feature type="region of interest" description="Disordered" evidence="1">
    <location>
        <begin position="35"/>
        <end position="67"/>
    </location>
</feature>
<reference evidence="2 3" key="1">
    <citation type="submission" date="2019-03" db="EMBL/GenBank/DDBJ databases">
        <title>Glutamicibacter sp. LJH19 genome.</title>
        <authorList>
            <person name="Sinai Borker S."/>
            <person name="Kumar R."/>
        </authorList>
    </citation>
    <scope>NUCLEOTIDE SEQUENCE [LARGE SCALE GENOMIC DNA]</scope>
    <source>
        <strain evidence="2 3">LJH19</strain>
    </source>
</reference>
<evidence type="ECO:0000313" key="2">
    <source>
        <dbReference type="EMBL" id="TFH57279.1"/>
    </source>
</evidence>
<gene>
    <name evidence="2" type="ORF">EXY26_09875</name>
</gene>
<sequence length="67" mass="7395">MAFVRVKDKDTGHEFDVPETDWRIEAGLFTPVSGKDPVPYPLRAKHRVASKGVTSKPSSAAEKKEAK</sequence>
<proteinExistence type="predicted"/>
<evidence type="ECO:0000313" key="3">
    <source>
        <dbReference type="Proteomes" id="UP000297638"/>
    </source>
</evidence>
<dbReference type="Proteomes" id="UP000297638">
    <property type="component" value="Unassembled WGS sequence"/>
</dbReference>
<evidence type="ECO:0000256" key="1">
    <source>
        <dbReference type="SAM" id="MobiDB-lite"/>
    </source>
</evidence>
<accession>A0A4Y8U0J2</accession>
<organism evidence="2 3">
    <name type="scientific">Glutamicibacter arilaitensis</name>
    <dbReference type="NCBI Taxonomy" id="256701"/>
    <lineage>
        <taxon>Bacteria</taxon>
        <taxon>Bacillati</taxon>
        <taxon>Actinomycetota</taxon>
        <taxon>Actinomycetes</taxon>
        <taxon>Micrococcales</taxon>
        <taxon>Micrococcaceae</taxon>
        <taxon>Glutamicibacter</taxon>
    </lineage>
</organism>
<dbReference type="EMBL" id="SPDS01000001">
    <property type="protein sequence ID" value="TFH57279.1"/>
    <property type="molecule type" value="Genomic_DNA"/>
</dbReference>
<name>A0A4Y8U0J2_9MICC</name>
<dbReference type="RefSeq" id="WP_134780216.1">
    <property type="nucleotide sequence ID" value="NZ_SPDS01000001.1"/>
</dbReference>
<comment type="caution">
    <text evidence="2">The sequence shown here is derived from an EMBL/GenBank/DDBJ whole genome shotgun (WGS) entry which is preliminary data.</text>
</comment>